<name>A0A0F0GCL8_LENAE</name>
<dbReference type="OrthoDB" id="2987348at2"/>
<dbReference type="Proteomes" id="UP000033393">
    <property type="component" value="Unassembled WGS sequence"/>
</dbReference>
<keyword evidence="4" id="KW-1185">Reference proteome</keyword>
<proteinExistence type="predicted"/>
<reference evidence="3 4" key="1">
    <citation type="submission" date="2015-02" db="EMBL/GenBank/DDBJ databases">
        <authorList>
            <person name="Ju K.-S."/>
            <person name="Doroghazi J.R."/>
            <person name="Metcalf W."/>
        </authorList>
    </citation>
    <scope>NUCLEOTIDE SEQUENCE [LARGE SCALE GENOMIC DNA]</scope>
    <source>
        <strain evidence="3 4">NRRL B-16140</strain>
    </source>
</reference>
<dbReference type="GO" id="GO:0016787">
    <property type="term" value="F:hydrolase activity"/>
    <property type="evidence" value="ECO:0007669"/>
    <property type="project" value="UniProtKB-KW"/>
</dbReference>
<dbReference type="STRING" id="68170.GCA_000974445_04166"/>
<dbReference type="PATRIC" id="fig|68170.10.peg.1983"/>
<dbReference type="GO" id="GO:0016020">
    <property type="term" value="C:membrane"/>
    <property type="evidence" value="ECO:0007669"/>
    <property type="project" value="TreeGrafter"/>
</dbReference>
<evidence type="ECO:0000259" key="2">
    <source>
        <dbReference type="Pfam" id="PF00561"/>
    </source>
</evidence>
<gene>
    <name evidence="3" type="ORF">UK23_44120</name>
</gene>
<dbReference type="InterPro" id="IPR000073">
    <property type="entry name" value="AB_hydrolase_1"/>
</dbReference>
<dbReference type="PRINTS" id="PR00111">
    <property type="entry name" value="ABHYDROLASE"/>
</dbReference>
<dbReference type="PANTHER" id="PTHR43798:SF31">
    <property type="entry name" value="AB HYDROLASE SUPERFAMILY PROTEIN YCLE"/>
    <property type="match status" value="1"/>
</dbReference>
<dbReference type="RefSeq" id="WP_045317806.1">
    <property type="nucleotide sequence ID" value="NZ_JYJG01000476.1"/>
</dbReference>
<evidence type="ECO:0000256" key="1">
    <source>
        <dbReference type="ARBA" id="ARBA00022801"/>
    </source>
</evidence>
<dbReference type="AlphaFoldDB" id="A0A0F0GCL8"/>
<accession>A0A0F0GCL8</accession>
<comment type="caution">
    <text evidence="3">The sequence shown here is derived from an EMBL/GenBank/DDBJ whole genome shotgun (WGS) entry which is preliminary data.</text>
</comment>
<dbReference type="eggNOG" id="COG0596">
    <property type="taxonomic scope" value="Bacteria"/>
</dbReference>
<dbReference type="SUPFAM" id="SSF53474">
    <property type="entry name" value="alpha/beta-Hydrolases"/>
    <property type="match status" value="1"/>
</dbReference>
<dbReference type="InterPro" id="IPR029058">
    <property type="entry name" value="AB_hydrolase_fold"/>
</dbReference>
<dbReference type="InterPro" id="IPR050266">
    <property type="entry name" value="AB_hydrolase_sf"/>
</dbReference>
<keyword evidence="1 3" id="KW-0378">Hydrolase</keyword>
<evidence type="ECO:0000313" key="3">
    <source>
        <dbReference type="EMBL" id="KJK34063.1"/>
    </source>
</evidence>
<organism evidence="3 4">
    <name type="scientific">Lentzea aerocolonigenes</name>
    <name type="common">Lechevalieria aerocolonigenes</name>
    <name type="synonym">Saccharothrix aerocolonigenes</name>
    <dbReference type="NCBI Taxonomy" id="68170"/>
    <lineage>
        <taxon>Bacteria</taxon>
        <taxon>Bacillati</taxon>
        <taxon>Actinomycetota</taxon>
        <taxon>Actinomycetes</taxon>
        <taxon>Pseudonocardiales</taxon>
        <taxon>Pseudonocardiaceae</taxon>
        <taxon>Lentzea</taxon>
    </lineage>
</organism>
<protein>
    <submittedName>
        <fullName evidence="3">Alpha/beta hydrolase</fullName>
    </submittedName>
</protein>
<sequence length="254" mass="27093">MRAVEIRPGVRIRWVEVPGATPARVYLHGLGASSAPYYAEAVAHPLLAGRRSLMMDLLGFGISDRPTGFAYSLEGHADALAVALAKIGLRRSEIIGHSMGGAVAIVLAARHPEMVRSLVLVDPHVDPATPALGAPGSRGIAAYGEADFLSHGFERVLRDVGPHWAATMRMAGREALYRSAVDLVRGTHPTMRKLLLELEIPRVFLHPEDAPPSGARELAAAGVQVIPVPNAGHNIMIDNVEGFARAVAQQRLSV</sequence>
<dbReference type="Pfam" id="PF00561">
    <property type="entry name" value="Abhydrolase_1"/>
    <property type="match status" value="1"/>
</dbReference>
<evidence type="ECO:0000313" key="4">
    <source>
        <dbReference type="Proteomes" id="UP000033393"/>
    </source>
</evidence>
<dbReference type="Gene3D" id="3.40.50.1820">
    <property type="entry name" value="alpha/beta hydrolase"/>
    <property type="match status" value="1"/>
</dbReference>
<dbReference type="EMBL" id="JYJG01000476">
    <property type="protein sequence ID" value="KJK34063.1"/>
    <property type="molecule type" value="Genomic_DNA"/>
</dbReference>
<feature type="domain" description="AB hydrolase-1" evidence="2">
    <location>
        <begin position="25"/>
        <end position="128"/>
    </location>
</feature>
<dbReference type="PANTHER" id="PTHR43798">
    <property type="entry name" value="MONOACYLGLYCEROL LIPASE"/>
    <property type="match status" value="1"/>
</dbReference>